<feature type="compositionally biased region" description="Basic and acidic residues" evidence="6">
    <location>
        <begin position="531"/>
        <end position="544"/>
    </location>
</feature>
<keyword evidence="4 5" id="KW-0067">ATP-binding</keyword>
<dbReference type="SMART" id="SM00220">
    <property type="entry name" value="S_TKc"/>
    <property type="match status" value="1"/>
</dbReference>
<feature type="compositionally biased region" description="Gly residues" evidence="6">
    <location>
        <begin position="460"/>
        <end position="481"/>
    </location>
</feature>
<keyword evidence="2 5" id="KW-0547">Nucleotide-binding</keyword>
<protein>
    <submittedName>
        <fullName evidence="9">Putative Ser/Thr protein kinase</fullName>
    </submittedName>
</protein>
<dbReference type="CDD" id="cd14014">
    <property type="entry name" value="STKc_PknB_like"/>
    <property type="match status" value="1"/>
</dbReference>
<dbReference type="PROSITE" id="PS00108">
    <property type="entry name" value="PROTEIN_KINASE_ST"/>
    <property type="match status" value="1"/>
</dbReference>
<feature type="compositionally biased region" description="Low complexity" evidence="6">
    <location>
        <begin position="353"/>
        <end position="362"/>
    </location>
</feature>
<dbReference type="Gene3D" id="1.10.510.10">
    <property type="entry name" value="Transferase(Phosphotransferase) domain 1"/>
    <property type="match status" value="1"/>
</dbReference>
<dbReference type="InterPro" id="IPR017441">
    <property type="entry name" value="Protein_kinase_ATP_BS"/>
</dbReference>
<evidence type="ECO:0000256" key="2">
    <source>
        <dbReference type="ARBA" id="ARBA00022741"/>
    </source>
</evidence>
<dbReference type="InterPro" id="IPR008271">
    <property type="entry name" value="Ser/Thr_kinase_AS"/>
</dbReference>
<name>A0A852V8K1_9ACTN</name>
<keyword evidence="7" id="KW-0472">Membrane</keyword>
<dbReference type="EMBL" id="JACCCO010000002">
    <property type="protein sequence ID" value="NYF42415.1"/>
    <property type="molecule type" value="Genomic_DNA"/>
</dbReference>
<dbReference type="GO" id="GO:0004674">
    <property type="term" value="F:protein serine/threonine kinase activity"/>
    <property type="evidence" value="ECO:0007669"/>
    <property type="project" value="TreeGrafter"/>
</dbReference>
<accession>A0A852V8K1</accession>
<dbReference type="PANTHER" id="PTHR43289:SF34">
    <property type="entry name" value="SERINE_THREONINE-PROTEIN KINASE YBDM-RELATED"/>
    <property type="match status" value="1"/>
</dbReference>
<feature type="compositionally biased region" description="Pro residues" evidence="6">
    <location>
        <begin position="334"/>
        <end position="352"/>
    </location>
</feature>
<dbReference type="PROSITE" id="PS50011">
    <property type="entry name" value="PROTEIN_KINASE_DOM"/>
    <property type="match status" value="1"/>
</dbReference>
<feature type="compositionally biased region" description="Gly residues" evidence="6">
    <location>
        <begin position="283"/>
        <end position="323"/>
    </location>
</feature>
<feature type="compositionally biased region" description="Basic and acidic residues" evidence="6">
    <location>
        <begin position="420"/>
        <end position="435"/>
    </location>
</feature>
<evidence type="ECO:0000256" key="5">
    <source>
        <dbReference type="PROSITE-ProRule" id="PRU10141"/>
    </source>
</evidence>
<gene>
    <name evidence="9" type="ORF">HDA43_004616</name>
</gene>
<feature type="domain" description="Protein kinase" evidence="8">
    <location>
        <begin position="10"/>
        <end position="262"/>
    </location>
</feature>
<feature type="compositionally biased region" description="Basic and acidic residues" evidence="6">
    <location>
        <begin position="567"/>
        <end position="589"/>
    </location>
</feature>
<feature type="transmembrane region" description="Helical" evidence="7">
    <location>
        <begin position="694"/>
        <end position="715"/>
    </location>
</feature>
<dbReference type="AlphaFoldDB" id="A0A852V8K1"/>
<dbReference type="SUPFAM" id="SSF56112">
    <property type="entry name" value="Protein kinase-like (PK-like)"/>
    <property type="match status" value="1"/>
</dbReference>
<feature type="compositionally biased region" description="Low complexity" evidence="6">
    <location>
        <begin position="482"/>
        <end position="496"/>
    </location>
</feature>
<sequence length="812" mass="83937">MNQDDRLGPYRLLRRLGEGGMGVVHLATDPRGQQVAVKVLRGEVAGDDVARRRLSREVETMRRVRSEYIAEVVDADVTGHRPYIVTRYVPGRSLEELVKQDGPLELPALLQVAHGVAVALAAVHSVGVIHRDLKPGNVLILDGRPVLIDFGIAQAVDATRLTQTGMFIGTPGYLAPEIIEGHEAGPEVDVHAWGGTLVFAATGRPPFGKGTLEMIFYNITAGKADVDSVPEPLRPLLRAALQRDPARRPAAAELAGQVGRLMAGNGRPQAYEEIVTVPRFGDAGPGGPGAGGSGVTGPAGGSLPGGPDGFGDRGVPGGHGFPGRPGDLGDVPTPATPRPGAGPWPPARPTQPSPVSSASPAQEYVSLLGEQRPDERPGERRPGERSGEQWPAERPGGQWPAGRPAELSADRSDPWPTRRVTPEELRRAAAEDAHDLPTGALGPEDLPTGRVPTGPSGVPGMSGPGMSGPGASGPGASGPGRSGPAPWSGPGAWTGPETSGPSGDGARPGVSDRSRPTPRVPDGDIPTQRVRPQDLQEYARDHSARPGSGPGAVRPAAPYPPPVPSEGPRDRWPAPADPFEHTPHLRPDRSSAPPPYPYPHPRPPGAQAGHLLQRSRAHGVAGTMALVAVAAVAVLVPVLAAVVAVPVVILLRAADIAQPGLAARRPAGAAAADVLRVLGNPAALLKAVGVTIALLPYALILGLPVTLLLTVLVTGMPTVNALSWGAAVALWAICAGPGVEGPSRQMRRTLASLLPSRGAAMITAAAVGAAAVLAVIMAAGTVRDGAREARWTPVGVKTVVSRLDELRERARR</sequence>
<evidence type="ECO:0000256" key="1">
    <source>
        <dbReference type="ARBA" id="ARBA00022679"/>
    </source>
</evidence>
<proteinExistence type="predicted"/>
<feature type="compositionally biased region" description="Basic and acidic residues" evidence="6">
    <location>
        <begin position="371"/>
        <end position="387"/>
    </location>
</feature>
<dbReference type="Proteomes" id="UP000576393">
    <property type="component" value="Unassembled WGS sequence"/>
</dbReference>
<evidence type="ECO:0000256" key="3">
    <source>
        <dbReference type="ARBA" id="ARBA00022777"/>
    </source>
</evidence>
<evidence type="ECO:0000313" key="10">
    <source>
        <dbReference type="Proteomes" id="UP000576393"/>
    </source>
</evidence>
<evidence type="ECO:0000313" key="9">
    <source>
        <dbReference type="EMBL" id="NYF42415.1"/>
    </source>
</evidence>
<dbReference type="PROSITE" id="PS00107">
    <property type="entry name" value="PROTEIN_KINASE_ATP"/>
    <property type="match status" value="1"/>
</dbReference>
<keyword evidence="7" id="KW-1133">Transmembrane helix</keyword>
<comment type="caution">
    <text evidence="9">The sequence shown here is derived from an EMBL/GenBank/DDBJ whole genome shotgun (WGS) entry which is preliminary data.</text>
</comment>
<feature type="transmembrane region" description="Helical" evidence="7">
    <location>
        <begin position="759"/>
        <end position="782"/>
    </location>
</feature>
<dbReference type="Pfam" id="PF00069">
    <property type="entry name" value="Pkinase"/>
    <property type="match status" value="1"/>
</dbReference>
<organism evidence="9 10">
    <name type="scientific">Streptosporangium sandarakinum</name>
    <dbReference type="NCBI Taxonomy" id="1260955"/>
    <lineage>
        <taxon>Bacteria</taxon>
        <taxon>Bacillati</taxon>
        <taxon>Actinomycetota</taxon>
        <taxon>Actinomycetes</taxon>
        <taxon>Streptosporangiales</taxon>
        <taxon>Streptosporangiaceae</taxon>
        <taxon>Streptosporangium</taxon>
    </lineage>
</organism>
<feature type="region of interest" description="Disordered" evidence="6">
    <location>
        <begin position="278"/>
        <end position="612"/>
    </location>
</feature>
<keyword evidence="7" id="KW-0812">Transmembrane</keyword>
<dbReference type="PANTHER" id="PTHR43289">
    <property type="entry name" value="MITOGEN-ACTIVATED PROTEIN KINASE KINASE KINASE 20-RELATED"/>
    <property type="match status" value="1"/>
</dbReference>
<dbReference type="InterPro" id="IPR000719">
    <property type="entry name" value="Prot_kinase_dom"/>
</dbReference>
<keyword evidence="3 9" id="KW-0418">Kinase</keyword>
<evidence type="ECO:0000259" key="8">
    <source>
        <dbReference type="PROSITE" id="PS50011"/>
    </source>
</evidence>
<keyword evidence="10" id="KW-1185">Reference proteome</keyword>
<evidence type="ECO:0000256" key="6">
    <source>
        <dbReference type="SAM" id="MobiDB-lite"/>
    </source>
</evidence>
<dbReference type="GO" id="GO:0005524">
    <property type="term" value="F:ATP binding"/>
    <property type="evidence" value="ECO:0007669"/>
    <property type="project" value="UniProtKB-UniRule"/>
</dbReference>
<dbReference type="Gene3D" id="3.30.200.20">
    <property type="entry name" value="Phosphorylase Kinase, domain 1"/>
    <property type="match status" value="1"/>
</dbReference>
<feature type="binding site" evidence="5">
    <location>
        <position position="38"/>
    </location>
    <ligand>
        <name>ATP</name>
        <dbReference type="ChEBI" id="CHEBI:30616"/>
    </ligand>
</feature>
<feature type="transmembrane region" description="Helical" evidence="7">
    <location>
        <begin position="624"/>
        <end position="651"/>
    </location>
</feature>
<dbReference type="RefSeq" id="WP_218912370.1">
    <property type="nucleotide sequence ID" value="NZ_JACCCO010000002.1"/>
</dbReference>
<evidence type="ECO:0000256" key="4">
    <source>
        <dbReference type="ARBA" id="ARBA00022840"/>
    </source>
</evidence>
<keyword evidence="1" id="KW-0808">Transferase</keyword>
<dbReference type="InterPro" id="IPR011009">
    <property type="entry name" value="Kinase-like_dom_sf"/>
</dbReference>
<reference evidence="9 10" key="1">
    <citation type="submission" date="2020-07" db="EMBL/GenBank/DDBJ databases">
        <title>Sequencing the genomes of 1000 actinobacteria strains.</title>
        <authorList>
            <person name="Klenk H.-P."/>
        </authorList>
    </citation>
    <scope>NUCLEOTIDE SEQUENCE [LARGE SCALE GENOMIC DNA]</scope>
    <source>
        <strain evidence="9 10">DSM 45763</strain>
    </source>
</reference>
<feature type="compositionally biased region" description="Pro residues" evidence="6">
    <location>
        <begin position="592"/>
        <end position="604"/>
    </location>
</feature>
<evidence type="ECO:0000256" key="7">
    <source>
        <dbReference type="SAM" id="Phobius"/>
    </source>
</evidence>